<sequence>MIICIGPVCIPLWGLLPFLVSIAHGRGYLQWFRQEWVSYRFWKKKIYNALGWEIKKKKTVKTTEDSAITEDDKSK</sequence>
<gene>
    <name evidence="1" type="ORF">CYMTET_55248</name>
</gene>
<organism evidence="1 2">
    <name type="scientific">Cymbomonas tetramitiformis</name>
    <dbReference type="NCBI Taxonomy" id="36881"/>
    <lineage>
        <taxon>Eukaryota</taxon>
        <taxon>Viridiplantae</taxon>
        <taxon>Chlorophyta</taxon>
        <taxon>Pyramimonadophyceae</taxon>
        <taxon>Pyramimonadales</taxon>
        <taxon>Pyramimonadaceae</taxon>
        <taxon>Cymbomonas</taxon>
    </lineage>
</organism>
<dbReference type="EMBL" id="LGRX02035485">
    <property type="protein sequence ID" value="KAK3234492.1"/>
    <property type="molecule type" value="Genomic_DNA"/>
</dbReference>
<reference evidence="1 2" key="1">
    <citation type="journal article" date="2015" name="Genome Biol. Evol.">
        <title>Comparative Genomics of a Bacterivorous Green Alga Reveals Evolutionary Causalities and Consequences of Phago-Mixotrophic Mode of Nutrition.</title>
        <authorList>
            <person name="Burns J.A."/>
            <person name="Paasch A."/>
            <person name="Narechania A."/>
            <person name="Kim E."/>
        </authorList>
    </citation>
    <scope>NUCLEOTIDE SEQUENCE [LARGE SCALE GENOMIC DNA]</scope>
    <source>
        <strain evidence="1 2">PLY_AMNH</strain>
    </source>
</reference>
<proteinExistence type="predicted"/>
<dbReference type="Proteomes" id="UP001190700">
    <property type="component" value="Unassembled WGS sequence"/>
</dbReference>
<evidence type="ECO:0000313" key="2">
    <source>
        <dbReference type="Proteomes" id="UP001190700"/>
    </source>
</evidence>
<keyword evidence="2" id="KW-1185">Reference proteome</keyword>
<evidence type="ECO:0000313" key="1">
    <source>
        <dbReference type="EMBL" id="KAK3234492.1"/>
    </source>
</evidence>
<accession>A0AAE0BF50</accession>
<protein>
    <submittedName>
        <fullName evidence="1">Uncharacterized protein</fullName>
    </submittedName>
</protein>
<comment type="caution">
    <text evidence="1">The sequence shown here is derived from an EMBL/GenBank/DDBJ whole genome shotgun (WGS) entry which is preliminary data.</text>
</comment>
<dbReference type="AlphaFoldDB" id="A0AAE0BF50"/>
<name>A0AAE0BF50_9CHLO</name>